<dbReference type="SUPFAM" id="SSF143548">
    <property type="entry name" value="Serine metabolism enzymes domain"/>
    <property type="match status" value="1"/>
</dbReference>
<name>A0A160VFD9_9ZZZZ</name>
<comment type="catalytic activity">
    <reaction evidence="8">
        <text>(2R)-3-phosphoglycerate + NAD(+) = 3-phosphooxypyruvate + NADH + H(+)</text>
        <dbReference type="Rhea" id="RHEA:12641"/>
        <dbReference type="ChEBI" id="CHEBI:15378"/>
        <dbReference type="ChEBI" id="CHEBI:18110"/>
        <dbReference type="ChEBI" id="CHEBI:57540"/>
        <dbReference type="ChEBI" id="CHEBI:57945"/>
        <dbReference type="ChEBI" id="CHEBI:58272"/>
        <dbReference type="EC" id="1.1.1.95"/>
    </reaction>
</comment>
<dbReference type="AlphaFoldDB" id="A0A160VFD9"/>
<dbReference type="InterPro" id="IPR006139">
    <property type="entry name" value="D-isomer_2_OHA_DH_cat_dom"/>
</dbReference>
<evidence type="ECO:0000256" key="2">
    <source>
        <dbReference type="ARBA" id="ARBA00005854"/>
    </source>
</evidence>
<feature type="domain" description="D-isomer specific 2-hydroxyacid dehydrogenase NAD-binding" evidence="10">
    <location>
        <begin position="105"/>
        <end position="280"/>
    </location>
</feature>
<evidence type="ECO:0000256" key="6">
    <source>
        <dbReference type="ARBA" id="ARBA00023002"/>
    </source>
</evidence>
<dbReference type="SUPFAM" id="SSF55021">
    <property type="entry name" value="ACT-like"/>
    <property type="match status" value="1"/>
</dbReference>
<evidence type="ECO:0000256" key="3">
    <source>
        <dbReference type="ARBA" id="ARBA00013143"/>
    </source>
</evidence>
<evidence type="ECO:0000259" key="10">
    <source>
        <dbReference type="Pfam" id="PF02826"/>
    </source>
</evidence>
<dbReference type="InterPro" id="IPR045626">
    <property type="entry name" value="PGDH_ASB_dom"/>
</dbReference>
<dbReference type="InterPro" id="IPR029009">
    <property type="entry name" value="ASB_dom_sf"/>
</dbReference>
<dbReference type="Pfam" id="PF02826">
    <property type="entry name" value="2-Hacid_dh_C"/>
    <property type="match status" value="1"/>
</dbReference>
<evidence type="ECO:0000313" key="12">
    <source>
        <dbReference type="EMBL" id="CUV08609.1"/>
    </source>
</evidence>
<dbReference type="Gene3D" id="3.40.50.720">
    <property type="entry name" value="NAD(P)-binding Rossmann-like Domain"/>
    <property type="match status" value="2"/>
</dbReference>
<dbReference type="InterPro" id="IPR029752">
    <property type="entry name" value="D-isomer_DH_CS1"/>
</dbReference>
<dbReference type="PROSITE" id="PS00671">
    <property type="entry name" value="D_2_HYDROXYACID_DH_3"/>
    <property type="match status" value="1"/>
</dbReference>
<evidence type="ECO:0000256" key="8">
    <source>
        <dbReference type="ARBA" id="ARBA00048731"/>
    </source>
</evidence>
<dbReference type="Gene3D" id="3.30.70.260">
    <property type="match status" value="1"/>
</dbReference>
<dbReference type="SUPFAM" id="SSF51735">
    <property type="entry name" value="NAD(P)-binding Rossmann-fold domains"/>
    <property type="match status" value="1"/>
</dbReference>
<evidence type="ECO:0000256" key="1">
    <source>
        <dbReference type="ARBA" id="ARBA00005216"/>
    </source>
</evidence>
<evidence type="ECO:0000256" key="4">
    <source>
        <dbReference type="ARBA" id="ARBA00021582"/>
    </source>
</evidence>
<dbReference type="NCBIfam" id="TIGR01327">
    <property type="entry name" value="PGDH"/>
    <property type="match status" value="1"/>
</dbReference>
<evidence type="ECO:0000259" key="11">
    <source>
        <dbReference type="Pfam" id="PF19304"/>
    </source>
</evidence>
<dbReference type="FunFam" id="3.40.50.720:FF:000021">
    <property type="entry name" value="D-3-phosphoglycerate dehydrogenase"/>
    <property type="match status" value="1"/>
</dbReference>
<gene>
    <name evidence="12" type="ORF">MGWOODY_Mmi2513</name>
</gene>
<dbReference type="GO" id="GO:0006564">
    <property type="term" value="P:L-serine biosynthetic process"/>
    <property type="evidence" value="ECO:0007669"/>
    <property type="project" value="InterPro"/>
</dbReference>
<dbReference type="Gene3D" id="3.30.1330.90">
    <property type="entry name" value="D-3-phosphoglycerate dehydrogenase, domain 3"/>
    <property type="match status" value="1"/>
</dbReference>
<keyword evidence="6 12" id="KW-0560">Oxidoreductase</keyword>
<proteinExistence type="inferred from homology"/>
<evidence type="ECO:0000256" key="7">
    <source>
        <dbReference type="ARBA" id="ARBA00023027"/>
    </source>
</evidence>
<dbReference type="InterPro" id="IPR029753">
    <property type="entry name" value="D-isomer_DH_CS"/>
</dbReference>
<comment type="similarity">
    <text evidence="2">Belongs to the D-isomer specific 2-hydroxyacid dehydrogenase family.</text>
</comment>
<dbReference type="GO" id="GO:0051287">
    <property type="term" value="F:NAD binding"/>
    <property type="evidence" value="ECO:0007669"/>
    <property type="project" value="InterPro"/>
</dbReference>
<dbReference type="PROSITE" id="PS00065">
    <property type="entry name" value="D_2_HYDROXYACID_DH_1"/>
    <property type="match status" value="1"/>
</dbReference>
<dbReference type="UniPathway" id="UPA00135">
    <property type="reaction ID" value="UER00196"/>
</dbReference>
<dbReference type="CDD" id="cd04902">
    <property type="entry name" value="ACT_3PGDH-xct"/>
    <property type="match status" value="1"/>
</dbReference>
<comment type="pathway">
    <text evidence="1">Amino-acid biosynthesis; L-serine biosynthesis; L-serine from 3-phospho-D-glycerate: step 1/3.</text>
</comment>
<dbReference type="Pfam" id="PF00389">
    <property type="entry name" value="2-Hacid_dh"/>
    <property type="match status" value="1"/>
</dbReference>
<dbReference type="PANTHER" id="PTHR42789:SF1">
    <property type="entry name" value="D-ISOMER SPECIFIC 2-HYDROXYACID DEHYDROGENASE FAMILY PROTEIN (AFU_ORTHOLOGUE AFUA_6G10090)"/>
    <property type="match status" value="1"/>
</dbReference>
<dbReference type="InterPro" id="IPR036291">
    <property type="entry name" value="NAD(P)-bd_dom_sf"/>
</dbReference>
<dbReference type="EC" id="1.1.1.95" evidence="3"/>
<feature type="domain" description="D-isomer specific 2-hydroxyacid dehydrogenase catalytic" evidence="9">
    <location>
        <begin position="3"/>
        <end position="312"/>
    </location>
</feature>
<dbReference type="GO" id="GO:0004617">
    <property type="term" value="F:phosphoglycerate dehydrogenase activity"/>
    <property type="evidence" value="ECO:0007669"/>
    <property type="project" value="UniProtKB-EC"/>
</dbReference>
<dbReference type="InterPro" id="IPR006236">
    <property type="entry name" value="PGDH"/>
</dbReference>
<evidence type="ECO:0000259" key="9">
    <source>
        <dbReference type="Pfam" id="PF00389"/>
    </source>
</evidence>
<dbReference type="InterPro" id="IPR050857">
    <property type="entry name" value="D-2-hydroxyacid_DH"/>
</dbReference>
<sequence length="524" mass="57181">MKILVSDPITENGLAVLKNANFDIVELPNGSPEEKTEACKDAHGWIIRSGTTITAAMIETAKNLQVIGRAGVGVDNIDIPAATRHGVVVMNTPDVNTISAAEHTIAMMLSLSRNIPVGNSGLKNGEWNRHALVGTELRNKTLGIVGLGKIGREVLNRCRSFSMNILGYDPFMSQDMFNPEEVKIVTLDELTSQSDYISLHVPINDSTRDLFDYDRMSSMKPTARIVNVARGGIINEEDLYRILTDEKIAGAAIDVFSSEPIDESNPLLKAPNIVLTPHLGASTEEAKEGVSIAICEQVRDYLVYQKLANALNMPISDLAILNEIQIHLDLAELMGNLQGQLNPGIIKKVNVECAGSMHEAKPAALAFLKGLLNGRVPDRVNYINAETLAVELGIQIEYSYSSDCGTYTNLIRTKVQGELVANEIHGSIFEGKRIRLVNILGYEIDVTPYGTMLFARNKDVPGVIGKVGTMLGEAKINIGAYLLSREMNNGEAFAVLRVDNSVPEDILLKLEELPEILSVQQLHC</sequence>
<dbReference type="EMBL" id="FAXC01000092">
    <property type="protein sequence ID" value="CUV08609.1"/>
    <property type="molecule type" value="Genomic_DNA"/>
</dbReference>
<protein>
    <recommendedName>
        <fullName evidence="4">D-3-phosphoglycerate dehydrogenase</fullName>
        <ecNumber evidence="3">1.1.1.95</ecNumber>
    </recommendedName>
</protein>
<dbReference type="InterPro" id="IPR006140">
    <property type="entry name" value="D-isomer_DH_NAD-bd"/>
</dbReference>
<organism evidence="12">
    <name type="scientific">hydrothermal vent metagenome</name>
    <dbReference type="NCBI Taxonomy" id="652676"/>
    <lineage>
        <taxon>unclassified sequences</taxon>
        <taxon>metagenomes</taxon>
        <taxon>ecological metagenomes</taxon>
    </lineage>
</organism>
<feature type="domain" description="D-3-phosphoglycerate dehydrogenase ASB" evidence="11">
    <location>
        <begin position="324"/>
        <end position="439"/>
    </location>
</feature>
<dbReference type="Pfam" id="PF19304">
    <property type="entry name" value="PGDH_inter"/>
    <property type="match status" value="1"/>
</dbReference>
<dbReference type="InterPro" id="IPR045865">
    <property type="entry name" value="ACT-like_dom_sf"/>
</dbReference>
<keyword evidence="7" id="KW-0520">NAD</keyword>
<accession>A0A160VFD9</accession>
<dbReference type="SUPFAM" id="SSF52283">
    <property type="entry name" value="Formate/glycerate dehydrogenase catalytic domain-like"/>
    <property type="match status" value="1"/>
</dbReference>
<dbReference type="CDD" id="cd12173">
    <property type="entry name" value="PGDH_4"/>
    <property type="match status" value="1"/>
</dbReference>
<dbReference type="PANTHER" id="PTHR42789">
    <property type="entry name" value="D-ISOMER SPECIFIC 2-HYDROXYACID DEHYDROGENASE FAMILY PROTEIN (AFU_ORTHOLOGUE AFUA_6G10090)"/>
    <property type="match status" value="1"/>
</dbReference>
<keyword evidence="5" id="KW-0028">Amino-acid biosynthesis</keyword>
<reference evidence="12" key="1">
    <citation type="submission" date="2015-10" db="EMBL/GenBank/DDBJ databases">
        <authorList>
            <person name="Gilbert D.G."/>
        </authorList>
    </citation>
    <scope>NUCLEOTIDE SEQUENCE</scope>
</reference>
<evidence type="ECO:0000256" key="5">
    <source>
        <dbReference type="ARBA" id="ARBA00022605"/>
    </source>
</evidence>